<sequence>MTLPVTFVEVMAVDRITPRTARVTFEAEDLADTVGTTPDQQLKLCFPRPGQRGPALPAQQDDPMGWYQAYLAVPEAERPLLRSFTLRRRHPGTRRIEVDFVLHGDTGPAAAWALRAAPGDRLGLVGPSALYAPPVPFAEAAAAADRVLLAGDESALPALATLVEALPEGVRAHAWIEVADRAERQELCSRAELEVRWLYRDGAAPGALLAGAFRDGVLPGGRPFVWLAGEAGAVRAVRRCLVEQHGVAKSDIDFTGYWRHRLTQDDAPTDEDLADARERLAAFS</sequence>
<dbReference type="PROSITE" id="PS51384">
    <property type="entry name" value="FAD_FR"/>
    <property type="match status" value="1"/>
</dbReference>
<dbReference type="RefSeq" id="WP_270149341.1">
    <property type="nucleotide sequence ID" value="NZ_CP115450.1"/>
</dbReference>
<reference evidence="3" key="1">
    <citation type="submission" date="2022-12" db="EMBL/GenBank/DDBJ databases">
        <authorList>
            <person name="Mo P."/>
        </authorList>
    </citation>
    <scope>NUCLEOTIDE SEQUENCE [LARGE SCALE GENOMIC DNA]</scope>
    <source>
        <strain evidence="3">HUAS 3-15</strain>
    </source>
</reference>
<gene>
    <name evidence="2" type="ORF">O1G21_34720</name>
</gene>
<organism evidence="2 3">
    <name type="scientific">Kitasatospora cathayae</name>
    <dbReference type="NCBI Taxonomy" id="3004092"/>
    <lineage>
        <taxon>Bacteria</taxon>
        <taxon>Bacillati</taxon>
        <taxon>Actinomycetota</taxon>
        <taxon>Actinomycetes</taxon>
        <taxon>Kitasatosporales</taxon>
        <taxon>Streptomycetaceae</taxon>
        <taxon>Kitasatospora</taxon>
    </lineage>
</organism>
<evidence type="ECO:0000313" key="3">
    <source>
        <dbReference type="Proteomes" id="UP001212821"/>
    </source>
</evidence>
<dbReference type="InterPro" id="IPR017938">
    <property type="entry name" value="Riboflavin_synthase-like_b-brl"/>
</dbReference>
<dbReference type="Gene3D" id="3.40.50.80">
    <property type="entry name" value="Nucleotide-binding domain of ferredoxin-NADP reductase (FNR) module"/>
    <property type="match status" value="1"/>
</dbReference>
<dbReference type="Proteomes" id="UP001212821">
    <property type="component" value="Chromosome"/>
</dbReference>
<dbReference type="EMBL" id="CP115450">
    <property type="protein sequence ID" value="WBP90511.1"/>
    <property type="molecule type" value="Genomic_DNA"/>
</dbReference>
<dbReference type="Gene3D" id="2.40.30.10">
    <property type="entry name" value="Translation factors"/>
    <property type="match status" value="1"/>
</dbReference>
<dbReference type="SUPFAM" id="SSF63380">
    <property type="entry name" value="Riboflavin synthase domain-like"/>
    <property type="match status" value="1"/>
</dbReference>
<dbReference type="InterPro" id="IPR039261">
    <property type="entry name" value="FNR_nucleotide-bd"/>
</dbReference>
<evidence type="ECO:0000313" key="2">
    <source>
        <dbReference type="EMBL" id="WBP90511.1"/>
    </source>
</evidence>
<evidence type="ECO:0000259" key="1">
    <source>
        <dbReference type="PROSITE" id="PS51384"/>
    </source>
</evidence>
<dbReference type="InterPro" id="IPR007037">
    <property type="entry name" value="SIP_rossman_dom"/>
</dbReference>
<keyword evidence="3" id="KW-1185">Reference proteome</keyword>
<feature type="domain" description="FAD-binding FR-type" evidence="1">
    <location>
        <begin position="1"/>
        <end position="134"/>
    </location>
</feature>
<dbReference type="InterPro" id="IPR013113">
    <property type="entry name" value="SIP_FAD-bd"/>
</dbReference>
<accession>A0ABY7QCX2</accession>
<protein>
    <submittedName>
        <fullName evidence="2">Siderophore-interacting protein</fullName>
    </submittedName>
</protein>
<dbReference type="InterPro" id="IPR017927">
    <property type="entry name" value="FAD-bd_FR_type"/>
</dbReference>
<dbReference type="PANTHER" id="PTHR30157">
    <property type="entry name" value="FERRIC REDUCTASE, NADPH-DEPENDENT"/>
    <property type="match status" value="1"/>
</dbReference>
<proteinExistence type="predicted"/>
<dbReference type="PANTHER" id="PTHR30157:SF0">
    <property type="entry name" value="NADPH-DEPENDENT FERRIC-CHELATE REDUCTASE"/>
    <property type="match status" value="1"/>
</dbReference>
<dbReference type="CDD" id="cd06193">
    <property type="entry name" value="siderophore_interacting"/>
    <property type="match status" value="1"/>
</dbReference>
<dbReference type="InterPro" id="IPR039374">
    <property type="entry name" value="SIP_fam"/>
</dbReference>
<dbReference type="Pfam" id="PF04954">
    <property type="entry name" value="SIP"/>
    <property type="match status" value="1"/>
</dbReference>
<name>A0ABY7QCX2_9ACTN</name>
<dbReference type="Pfam" id="PF08021">
    <property type="entry name" value="FAD_binding_9"/>
    <property type="match status" value="1"/>
</dbReference>